<dbReference type="PROSITE" id="PS50305">
    <property type="entry name" value="SIRTUIN"/>
    <property type="match status" value="1"/>
</dbReference>
<keyword evidence="2" id="KW-0808">Transferase</keyword>
<name>A0ABS7EK64_9GAMM</name>
<evidence type="ECO:0000256" key="3">
    <source>
        <dbReference type="ARBA" id="ARBA00023027"/>
    </source>
</evidence>
<accession>A0ABS7EK64</accession>
<comment type="caution">
    <text evidence="4">Lacks conserved residue(s) required for the propagation of feature annotation.</text>
</comment>
<gene>
    <name evidence="6" type="ORF">K0504_17045</name>
</gene>
<evidence type="ECO:0000256" key="4">
    <source>
        <dbReference type="PROSITE-ProRule" id="PRU00236"/>
    </source>
</evidence>
<feature type="domain" description="Deacetylase sirtuin-type" evidence="5">
    <location>
        <begin position="1"/>
        <end position="227"/>
    </location>
</feature>
<dbReference type="EMBL" id="JAHZSS010000028">
    <property type="protein sequence ID" value="MBW8192747.1"/>
    <property type="molecule type" value="Genomic_DNA"/>
</dbReference>
<dbReference type="EC" id="2.3.1.286" evidence="1"/>
<evidence type="ECO:0000256" key="2">
    <source>
        <dbReference type="ARBA" id="ARBA00022679"/>
    </source>
</evidence>
<dbReference type="Gene3D" id="3.40.50.1220">
    <property type="entry name" value="TPP-binding domain"/>
    <property type="match status" value="1"/>
</dbReference>
<dbReference type="InterPro" id="IPR026590">
    <property type="entry name" value="Ssirtuin_cat_dom"/>
</dbReference>
<evidence type="ECO:0000313" key="6">
    <source>
        <dbReference type="EMBL" id="MBW8192747.1"/>
    </source>
</evidence>
<dbReference type="Pfam" id="PF02146">
    <property type="entry name" value="SIR2"/>
    <property type="match status" value="1"/>
</dbReference>
<dbReference type="PANTHER" id="PTHR11085">
    <property type="entry name" value="NAD-DEPENDENT PROTEIN DEACYLASE SIRTUIN-5, MITOCHONDRIAL-RELATED"/>
    <property type="match status" value="1"/>
</dbReference>
<proteinExistence type="predicted"/>
<dbReference type="InterPro" id="IPR029035">
    <property type="entry name" value="DHS-like_NAD/FAD-binding_dom"/>
</dbReference>
<dbReference type="InterPro" id="IPR003000">
    <property type="entry name" value="Sirtuin"/>
</dbReference>
<dbReference type="Gene3D" id="3.30.1600.10">
    <property type="entry name" value="SIR2/SIRT2 'Small Domain"/>
    <property type="match status" value="1"/>
</dbReference>
<dbReference type="SUPFAM" id="SSF52467">
    <property type="entry name" value="DHS-like NAD/FAD-binding domain"/>
    <property type="match status" value="1"/>
</dbReference>
<comment type="caution">
    <text evidence="6">The sequence shown here is derived from an EMBL/GenBank/DDBJ whole genome shotgun (WGS) entry which is preliminary data.</text>
</comment>
<evidence type="ECO:0000313" key="7">
    <source>
        <dbReference type="Proteomes" id="UP001166251"/>
    </source>
</evidence>
<keyword evidence="3" id="KW-0520">NAD</keyword>
<organism evidence="6 7">
    <name type="scientific">Neiella holothuriorum</name>
    <dbReference type="NCBI Taxonomy" id="2870530"/>
    <lineage>
        <taxon>Bacteria</taxon>
        <taxon>Pseudomonadati</taxon>
        <taxon>Pseudomonadota</taxon>
        <taxon>Gammaproteobacteria</taxon>
        <taxon>Alteromonadales</taxon>
        <taxon>Echinimonadaceae</taxon>
        <taxon>Neiella</taxon>
    </lineage>
</organism>
<reference evidence="6" key="1">
    <citation type="submission" date="2021-07" db="EMBL/GenBank/DDBJ databases">
        <title>Neiella marina sp. nov., isolated from the intestinal content of sea cucumber Apostichopus japonicus.</title>
        <authorList>
            <person name="Bai X."/>
        </authorList>
    </citation>
    <scope>NUCLEOTIDE SEQUENCE</scope>
    <source>
        <strain evidence="6">126</strain>
    </source>
</reference>
<dbReference type="RefSeq" id="WP_220105370.1">
    <property type="nucleotide sequence ID" value="NZ_JAHZSS010000028.1"/>
</dbReference>
<keyword evidence="7" id="KW-1185">Reference proteome</keyword>
<evidence type="ECO:0000259" key="5">
    <source>
        <dbReference type="PROSITE" id="PS50305"/>
    </source>
</evidence>
<dbReference type="InterPro" id="IPR026591">
    <property type="entry name" value="Sirtuin_cat_small_dom_sf"/>
</dbReference>
<dbReference type="Proteomes" id="UP001166251">
    <property type="component" value="Unassembled WGS sequence"/>
</dbReference>
<sequence>MKPPINHQQIVVFTGSGISAASGIPTYQSNDGQRMQPAISAHSWKEDPELVLKHFNQRRQLMSQAKPNAAHTAIAALETNYKVIVITQNLDDLHEQAGSTEVLHLHGSIHHARSRGKDQSRLRLNSDLCLNSATPDGHPLRPDVVWFGEAPLHIEQAKHHMKTAEKVLVIGTSLTVQPAASLLKHARYDAEKVLVTKSIAKIPFGFKYRPGDATELVPLLVKKWLAEFESSNDRSNN</sequence>
<evidence type="ECO:0000256" key="1">
    <source>
        <dbReference type="ARBA" id="ARBA00012928"/>
    </source>
</evidence>
<protein>
    <recommendedName>
        <fullName evidence="1">protein acetyllysine N-acetyltransferase</fullName>
        <ecNumber evidence="1">2.3.1.286</ecNumber>
    </recommendedName>
</protein>
<dbReference type="InterPro" id="IPR050134">
    <property type="entry name" value="NAD-dep_sirtuin_deacylases"/>
</dbReference>
<dbReference type="PANTHER" id="PTHR11085:SF4">
    <property type="entry name" value="NAD-DEPENDENT PROTEIN DEACYLASE"/>
    <property type="match status" value="1"/>
</dbReference>